<dbReference type="EMBL" id="CP165644">
    <property type="protein sequence ID" value="XDU67793.1"/>
    <property type="molecule type" value="Genomic_DNA"/>
</dbReference>
<accession>A0AB39VJ78</accession>
<protein>
    <submittedName>
        <fullName evidence="1">DUF3990 domain-containing protein</fullName>
    </submittedName>
</protein>
<dbReference type="KEGG" id="lrug:AB8B22_01470"/>
<dbReference type="Pfam" id="PF13151">
    <property type="entry name" value="DUF3990"/>
    <property type="match status" value="1"/>
</dbReference>
<dbReference type="AlphaFoldDB" id="A0AB39VJ78"/>
<reference evidence="1" key="1">
    <citation type="submission" date="2024-07" db="EMBL/GenBank/DDBJ databases">
        <authorList>
            <person name="Li X.-J."/>
            <person name="Wang X."/>
        </authorList>
    </citation>
    <scope>NUCLEOTIDE SEQUENCE</scope>
    <source>
        <strain evidence="1">HSP-334</strain>
    </source>
</reference>
<organism evidence="1">
    <name type="scientific">Leptotrichia rugosa</name>
    <dbReference type="NCBI Taxonomy" id="3239302"/>
    <lineage>
        <taxon>Bacteria</taxon>
        <taxon>Fusobacteriati</taxon>
        <taxon>Fusobacteriota</taxon>
        <taxon>Fusobacteriia</taxon>
        <taxon>Fusobacteriales</taxon>
        <taxon>Leptotrichiaceae</taxon>
        <taxon>Leptotrichia</taxon>
    </lineage>
</organism>
<sequence>MKKVNLENLKVLKFEYANEEWLKYISKNRTSKIFDEDLDIVIGAVANDTTMPVLNLYLNGIYDEKEALKRLLPQKLKDQYAFKTEKALEKLKFVELMQV</sequence>
<evidence type="ECO:0000313" key="1">
    <source>
        <dbReference type="EMBL" id="XDU67793.1"/>
    </source>
</evidence>
<dbReference type="InterPro" id="IPR025051">
    <property type="entry name" value="DUF3990"/>
</dbReference>
<gene>
    <name evidence="1" type="ORF">AB8B22_01470</name>
</gene>
<proteinExistence type="predicted"/>
<name>A0AB39VJ78_9FUSO</name>